<dbReference type="KEGG" id="bmur:ABE28_018975"/>
<reference evidence="2 3" key="1">
    <citation type="submission" date="2016-08" db="EMBL/GenBank/DDBJ databases">
        <title>Complete genome sequence of Bacillus muralis G25-68, a strain with toxicity to nematodes.</title>
        <authorList>
            <person name="Zheng Z."/>
        </authorList>
    </citation>
    <scope>NUCLEOTIDE SEQUENCE [LARGE SCALE GENOMIC DNA]</scope>
    <source>
        <strain evidence="2 3">G25-68</strain>
    </source>
</reference>
<keyword evidence="3" id="KW-1185">Reference proteome</keyword>
<organism evidence="2 3">
    <name type="scientific">Peribacillus muralis</name>
    <dbReference type="NCBI Taxonomy" id="264697"/>
    <lineage>
        <taxon>Bacteria</taxon>
        <taxon>Bacillati</taxon>
        <taxon>Bacillota</taxon>
        <taxon>Bacilli</taxon>
        <taxon>Bacillales</taxon>
        <taxon>Bacillaceae</taxon>
        <taxon>Peribacillus</taxon>
    </lineage>
</organism>
<evidence type="ECO:0000313" key="3">
    <source>
        <dbReference type="Proteomes" id="UP000077926"/>
    </source>
</evidence>
<dbReference type="EMBL" id="CP017080">
    <property type="protein sequence ID" value="AOH56456.1"/>
    <property type="molecule type" value="Genomic_DNA"/>
</dbReference>
<protein>
    <recommendedName>
        <fullName evidence="1">Bacterial EndoU nuclease domain-containing protein</fullName>
    </recommendedName>
</protein>
<dbReference type="AlphaFoldDB" id="A0A1B3XTA7"/>
<accession>A0A1B3XTA7</accession>
<dbReference type="RefSeq" id="WP_064465447.1">
    <property type="nucleotide sequence ID" value="NZ_CP017080.1"/>
</dbReference>
<proteinExistence type="predicted"/>
<name>A0A1B3XTA7_9BACI</name>
<dbReference type="InterPro" id="IPR029501">
    <property type="entry name" value="EndoU_bac"/>
</dbReference>
<dbReference type="STRING" id="264697.ABE28_018975"/>
<sequence>MGIVLRVVLIGGKPAVKYGSKIYKKVPKSTVTNALKNFKSKKMSIGGSNKVLLDKSAMKHILERHHPKYWTGYQDKTMFNPKLSINDIQNMIVKIVGNNKAKIKSGNGYAEINTTVNGKKYRLIIKKYRITSFYPR</sequence>
<dbReference type="GO" id="GO:0004519">
    <property type="term" value="F:endonuclease activity"/>
    <property type="evidence" value="ECO:0007669"/>
    <property type="project" value="InterPro"/>
</dbReference>
<feature type="domain" description="Bacterial EndoU nuclease" evidence="1">
    <location>
        <begin position="72"/>
        <end position="135"/>
    </location>
</feature>
<dbReference type="Proteomes" id="UP000077926">
    <property type="component" value="Chromosome"/>
</dbReference>
<evidence type="ECO:0000259" key="1">
    <source>
        <dbReference type="Pfam" id="PF14436"/>
    </source>
</evidence>
<gene>
    <name evidence="2" type="ORF">ABE28_018975</name>
</gene>
<dbReference type="Pfam" id="PF14436">
    <property type="entry name" value="EndoU_bacteria"/>
    <property type="match status" value="1"/>
</dbReference>
<dbReference type="OrthoDB" id="2943911at2"/>
<evidence type="ECO:0000313" key="2">
    <source>
        <dbReference type="EMBL" id="AOH56456.1"/>
    </source>
</evidence>